<evidence type="ECO:0000313" key="2">
    <source>
        <dbReference type="EMBL" id="GMN74412.1"/>
    </source>
</evidence>
<reference evidence="2" key="1">
    <citation type="submission" date="2023-07" db="EMBL/GenBank/DDBJ databases">
        <title>draft genome sequence of fig (Ficus carica).</title>
        <authorList>
            <person name="Takahashi T."/>
            <person name="Nishimura K."/>
        </authorList>
    </citation>
    <scope>NUCLEOTIDE SEQUENCE</scope>
</reference>
<comment type="caution">
    <text evidence="2">The sequence shown here is derived from an EMBL/GenBank/DDBJ whole genome shotgun (WGS) entry which is preliminary data.</text>
</comment>
<evidence type="ECO:0000256" key="1">
    <source>
        <dbReference type="SAM" id="MobiDB-lite"/>
    </source>
</evidence>
<keyword evidence="3" id="KW-1185">Reference proteome</keyword>
<dbReference type="AlphaFoldDB" id="A0AA88EGC6"/>
<protein>
    <submittedName>
        <fullName evidence="2">Uncharacterized protein</fullName>
    </submittedName>
</protein>
<evidence type="ECO:0000313" key="3">
    <source>
        <dbReference type="Proteomes" id="UP001187192"/>
    </source>
</evidence>
<dbReference type="Proteomes" id="UP001187192">
    <property type="component" value="Unassembled WGS sequence"/>
</dbReference>
<dbReference type="EMBL" id="BTGU01017370">
    <property type="protein sequence ID" value="GMN74412.1"/>
    <property type="molecule type" value="Genomic_DNA"/>
</dbReference>
<name>A0AA88EGC6_FICCA</name>
<accession>A0AA88EGC6</accession>
<sequence length="24" mass="2416">MENAPTTAELPPSSPTPASGEFLA</sequence>
<organism evidence="2 3">
    <name type="scientific">Ficus carica</name>
    <name type="common">Common fig</name>
    <dbReference type="NCBI Taxonomy" id="3494"/>
    <lineage>
        <taxon>Eukaryota</taxon>
        <taxon>Viridiplantae</taxon>
        <taxon>Streptophyta</taxon>
        <taxon>Embryophyta</taxon>
        <taxon>Tracheophyta</taxon>
        <taxon>Spermatophyta</taxon>
        <taxon>Magnoliopsida</taxon>
        <taxon>eudicotyledons</taxon>
        <taxon>Gunneridae</taxon>
        <taxon>Pentapetalae</taxon>
        <taxon>rosids</taxon>
        <taxon>fabids</taxon>
        <taxon>Rosales</taxon>
        <taxon>Moraceae</taxon>
        <taxon>Ficeae</taxon>
        <taxon>Ficus</taxon>
    </lineage>
</organism>
<feature type="region of interest" description="Disordered" evidence="1">
    <location>
        <begin position="1"/>
        <end position="24"/>
    </location>
</feature>
<gene>
    <name evidence="2" type="ORF">TIFTF001_055417</name>
</gene>
<feature type="non-terminal residue" evidence="2">
    <location>
        <position position="24"/>
    </location>
</feature>
<proteinExistence type="predicted"/>